<dbReference type="KEGG" id="mng:MNEG_15679"/>
<evidence type="ECO:0000313" key="1">
    <source>
        <dbReference type="EMBL" id="KIY92285.1"/>
    </source>
</evidence>
<dbReference type="RefSeq" id="XP_013891305.1">
    <property type="nucleotide sequence ID" value="XM_014035851.1"/>
</dbReference>
<sequence>MPALPPAAAVVSAQLVTVAGQRRALELPASASGDQLYAAAAAALALQPGRFKLLLRGVLVSPGGAAAGVTDG</sequence>
<keyword evidence="2" id="KW-1185">Reference proteome</keyword>
<dbReference type="AlphaFoldDB" id="A0A0D2MA82"/>
<reference evidence="1 2" key="1">
    <citation type="journal article" date="2013" name="BMC Genomics">
        <title>Reconstruction of the lipid metabolism for the microalga Monoraphidium neglectum from its genome sequence reveals characteristics suitable for biofuel production.</title>
        <authorList>
            <person name="Bogen C."/>
            <person name="Al-Dilaimi A."/>
            <person name="Albersmeier A."/>
            <person name="Wichmann J."/>
            <person name="Grundmann M."/>
            <person name="Rupp O."/>
            <person name="Lauersen K.J."/>
            <person name="Blifernez-Klassen O."/>
            <person name="Kalinowski J."/>
            <person name="Goesmann A."/>
            <person name="Mussgnug J.H."/>
            <person name="Kruse O."/>
        </authorList>
    </citation>
    <scope>NUCLEOTIDE SEQUENCE [LARGE SCALE GENOMIC DNA]</scope>
    <source>
        <strain evidence="1 2">SAG 48.87</strain>
    </source>
</reference>
<dbReference type="GeneID" id="25733364"/>
<dbReference type="Proteomes" id="UP000054498">
    <property type="component" value="Unassembled WGS sequence"/>
</dbReference>
<proteinExistence type="predicted"/>
<evidence type="ECO:0000313" key="2">
    <source>
        <dbReference type="Proteomes" id="UP000054498"/>
    </source>
</evidence>
<organism evidence="1 2">
    <name type="scientific">Monoraphidium neglectum</name>
    <dbReference type="NCBI Taxonomy" id="145388"/>
    <lineage>
        <taxon>Eukaryota</taxon>
        <taxon>Viridiplantae</taxon>
        <taxon>Chlorophyta</taxon>
        <taxon>core chlorophytes</taxon>
        <taxon>Chlorophyceae</taxon>
        <taxon>CS clade</taxon>
        <taxon>Sphaeropleales</taxon>
        <taxon>Selenastraceae</taxon>
        <taxon>Monoraphidium</taxon>
    </lineage>
</organism>
<dbReference type="EMBL" id="KK105774">
    <property type="protein sequence ID" value="KIY92285.1"/>
    <property type="molecule type" value="Genomic_DNA"/>
</dbReference>
<evidence type="ECO:0008006" key="3">
    <source>
        <dbReference type="Google" id="ProtNLM"/>
    </source>
</evidence>
<feature type="non-terminal residue" evidence="1">
    <location>
        <position position="72"/>
    </location>
</feature>
<accession>A0A0D2MA82</accession>
<gene>
    <name evidence="1" type="ORF">MNEG_15679</name>
</gene>
<name>A0A0D2MA82_9CHLO</name>
<protein>
    <recommendedName>
        <fullName evidence="3">TUG ubiquitin-like domain-containing protein</fullName>
    </recommendedName>
</protein>